<dbReference type="EMBL" id="BK032772">
    <property type="protein sequence ID" value="DAF59617.1"/>
    <property type="molecule type" value="Genomic_DNA"/>
</dbReference>
<reference evidence="1" key="1">
    <citation type="journal article" date="2021" name="Proc. Natl. Acad. Sci. U.S.A.">
        <title>A Catalog of Tens of Thousands of Viruses from Human Metagenomes Reveals Hidden Associations with Chronic Diseases.</title>
        <authorList>
            <person name="Tisza M.J."/>
            <person name="Buck C.B."/>
        </authorList>
    </citation>
    <scope>NUCLEOTIDE SEQUENCE</scope>
    <source>
        <strain evidence="1">CtmIh35</strain>
    </source>
</reference>
<name>A0A8S5T8N6_9CAUD</name>
<proteinExistence type="predicted"/>
<accession>A0A8S5T8N6</accession>
<sequence length="133" mass="15570">MARELVLDTREWIEIKDTRGNVTGGFYWNPSDLDVAKRCEKVVEVFENLHVDENAGDDELYKVSDEIKKQFEYLLNTDVSALFQINPLSPRPDGTLYAEYLLDVITTFIETEMDVRIKHTSARIKKYTEKYKK</sequence>
<evidence type="ECO:0000313" key="1">
    <source>
        <dbReference type="EMBL" id="DAF59617.1"/>
    </source>
</evidence>
<organism evidence="1">
    <name type="scientific">Siphoviridae sp. ctmIh35</name>
    <dbReference type="NCBI Taxonomy" id="2827932"/>
    <lineage>
        <taxon>Viruses</taxon>
        <taxon>Duplodnaviria</taxon>
        <taxon>Heunggongvirae</taxon>
        <taxon>Uroviricota</taxon>
        <taxon>Caudoviricetes</taxon>
    </lineage>
</organism>
<protein>
    <submittedName>
        <fullName evidence="1">Uncharacterized protein</fullName>
    </submittedName>
</protein>